<evidence type="ECO:0000256" key="1">
    <source>
        <dbReference type="ARBA" id="ARBA00023267"/>
    </source>
</evidence>
<reference evidence="3 4" key="1">
    <citation type="submission" date="2021-03" db="EMBL/GenBank/DDBJ databases">
        <title>Enterococcal diversity collection.</title>
        <authorList>
            <person name="Gilmore M.S."/>
            <person name="Schwartzman J."/>
            <person name="Van Tyne D."/>
            <person name="Martin M."/>
            <person name="Earl A.M."/>
            <person name="Manson A.L."/>
            <person name="Straub T."/>
            <person name="Salamzade R."/>
            <person name="Saavedra J."/>
            <person name="Lebreton F."/>
            <person name="Prichula J."/>
            <person name="Schaufler K."/>
            <person name="Gaca A."/>
            <person name="Sgardioli B."/>
            <person name="Wagenaar J."/>
            <person name="Strong T."/>
        </authorList>
    </citation>
    <scope>NUCLEOTIDE SEQUENCE [LARGE SCALE GENOMIC DNA]</scope>
    <source>
        <strain evidence="3 4">669A</strain>
    </source>
</reference>
<feature type="domain" description="Lipoyl-binding" evidence="2">
    <location>
        <begin position="39"/>
        <end position="109"/>
    </location>
</feature>
<dbReference type="InterPro" id="IPR011053">
    <property type="entry name" value="Single_hybrid_motif"/>
</dbReference>
<name>A0ABS3L7Y4_9ENTE</name>
<dbReference type="RefSeq" id="WP_207672658.1">
    <property type="nucleotide sequence ID" value="NZ_JAFREM010000010.1"/>
</dbReference>
<dbReference type="PROSITE" id="PS00188">
    <property type="entry name" value="BIOTIN"/>
    <property type="match status" value="1"/>
</dbReference>
<gene>
    <name evidence="3" type="ORF">JZO70_06095</name>
</gene>
<sequence length="109" mass="12189">MKIYEIEIDDTIYQVKVRNISEDEYSSKTSSTVMDSSSETDVVISAPMSGTILNVLVKEGQFVKQGDNLVILEAMKMENEIVASKDGQIKKILVKNQDLVDSEQTLIIM</sequence>
<dbReference type="EMBL" id="JAFREM010000010">
    <property type="protein sequence ID" value="MBO1305720.1"/>
    <property type="molecule type" value="Genomic_DNA"/>
</dbReference>
<dbReference type="PANTHER" id="PTHR45266">
    <property type="entry name" value="OXALOACETATE DECARBOXYLASE ALPHA CHAIN"/>
    <property type="match status" value="1"/>
</dbReference>
<dbReference type="Gene3D" id="2.40.50.100">
    <property type="match status" value="1"/>
</dbReference>
<dbReference type="Pfam" id="PF00364">
    <property type="entry name" value="Biotin_lipoyl"/>
    <property type="match status" value="1"/>
</dbReference>
<evidence type="ECO:0000313" key="4">
    <source>
        <dbReference type="Proteomes" id="UP000664601"/>
    </source>
</evidence>
<dbReference type="PROSITE" id="PS50968">
    <property type="entry name" value="BIOTINYL_LIPOYL"/>
    <property type="match status" value="1"/>
</dbReference>
<protein>
    <submittedName>
        <fullName evidence="3">Biotin/lipoyl-binding protein</fullName>
    </submittedName>
</protein>
<dbReference type="CDD" id="cd06850">
    <property type="entry name" value="biotinyl_domain"/>
    <property type="match status" value="1"/>
</dbReference>
<dbReference type="Proteomes" id="UP000664601">
    <property type="component" value="Unassembled WGS sequence"/>
</dbReference>
<organism evidence="3 4">
    <name type="scientific">Candidatus Enterococcus moelleringii</name>
    <dbReference type="NCBI Taxonomy" id="2815325"/>
    <lineage>
        <taxon>Bacteria</taxon>
        <taxon>Bacillati</taxon>
        <taxon>Bacillota</taxon>
        <taxon>Bacilli</taxon>
        <taxon>Lactobacillales</taxon>
        <taxon>Enterococcaceae</taxon>
        <taxon>Enterococcus</taxon>
    </lineage>
</organism>
<dbReference type="InterPro" id="IPR050709">
    <property type="entry name" value="Biotin_Carboxyl_Carrier/Decarb"/>
</dbReference>
<accession>A0ABS3L7Y4</accession>
<keyword evidence="4" id="KW-1185">Reference proteome</keyword>
<dbReference type="InterPro" id="IPR001882">
    <property type="entry name" value="Biotin_BS"/>
</dbReference>
<evidence type="ECO:0000259" key="2">
    <source>
        <dbReference type="PROSITE" id="PS50968"/>
    </source>
</evidence>
<proteinExistence type="predicted"/>
<dbReference type="PANTHER" id="PTHR45266:SF3">
    <property type="entry name" value="OXALOACETATE DECARBOXYLASE ALPHA CHAIN"/>
    <property type="match status" value="1"/>
</dbReference>
<dbReference type="SUPFAM" id="SSF51230">
    <property type="entry name" value="Single hybrid motif"/>
    <property type="match status" value="1"/>
</dbReference>
<dbReference type="InterPro" id="IPR000089">
    <property type="entry name" value="Biotin_lipoyl"/>
</dbReference>
<comment type="caution">
    <text evidence="3">The sequence shown here is derived from an EMBL/GenBank/DDBJ whole genome shotgun (WGS) entry which is preliminary data.</text>
</comment>
<keyword evidence="1" id="KW-0092">Biotin</keyword>
<evidence type="ECO:0000313" key="3">
    <source>
        <dbReference type="EMBL" id="MBO1305720.1"/>
    </source>
</evidence>